<evidence type="ECO:0000256" key="8">
    <source>
        <dbReference type="HAMAP-Rule" id="MF_00222"/>
    </source>
</evidence>
<protein>
    <recommendedName>
        <fullName evidence="2 8">Shikimate dehydrogenase (NADP(+))</fullName>
        <shortName evidence="8">SDH</shortName>
        <ecNumber evidence="2 8">1.1.1.25</ecNumber>
    </recommendedName>
</protein>
<dbReference type="RefSeq" id="WP_264844353.1">
    <property type="nucleotide sequence ID" value="NZ_AP025628.1"/>
</dbReference>
<evidence type="ECO:0000259" key="11">
    <source>
        <dbReference type="Pfam" id="PF18317"/>
    </source>
</evidence>
<keyword evidence="5 8" id="KW-0560">Oxidoreductase</keyword>
<proteinExistence type="inferred from homology"/>
<dbReference type="SUPFAM" id="SSF53223">
    <property type="entry name" value="Aminoacid dehydrogenase-like, N-terminal domain"/>
    <property type="match status" value="1"/>
</dbReference>
<accession>A0AA35G7P1</accession>
<dbReference type="GO" id="GO:0009423">
    <property type="term" value="P:chorismate biosynthetic process"/>
    <property type="evidence" value="ECO:0007669"/>
    <property type="project" value="UniProtKB-UniRule"/>
</dbReference>
<dbReference type="NCBIfam" id="NF001319">
    <property type="entry name" value="PRK00258.3-3"/>
    <property type="match status" value="1"/>
</dbReference>
<dbReference type="GO" id="GO:0009073">
    <property type="term" value="P:aromatic amino acid family biosynthetic process"/>
    <property type="evidence" value="ECO:0007669"/>
    <property type="project" value="UniProtKB-KW"/>
</dbReference>
<evidence type="ECO:0000256" key="3">
    <source>
        <dbReference type="ARBA" id="ARBA00022605"/>
    </source>
</evidence>
<dbReference type="NCBIfam" id="NF001314">
    <property type="entry name" value="PRK00258.2-2"/>
    <property type="match status" value="1"/>
</dbReference>
<evidence type="ECO:0000259" key="10">
    <source>
        <dbReference type="Pfam" id="PF08501"/>
    </source>
</evidence>
<feature type="binding site" evidence="8">
    <location>
        <position position="97"/>
    </location>
    <ligand>
        <name>shikimate</name>
        <dbReference type="ChEBI" id="CHEBI:36208"/>
    </ligand>
</feature>
<dbReference type="SUPFAM" id="SSF51735">
    <property type="entry name" value="NAD(P)-binding Rossmann-fold domains"/>
    <property type="match status" value="1"/>
</dbReference>
<feature type="binding site" evidence="8">
    <location>
        <begin position="136"/>
        <end position="140"/>
    </location>
    <ligand>
        <name>NADP(+)</name>
        <dbReference type="ChEBI" id="CHEBI:58349"/>
    </ligand>
</feature>
<feature type="binding site" evidence="8">
    <location>
        <position position="239"/>
    </location>
    <ligand>
        <name>NADP(+)</name>
        <dbReference type="ChEBI" id="CHEBI:58349"/>
    </ligand>
</feature>
<dbReference type="KEGG" id="cmic:caldi_13810"/>
<dbReference type="Proteomes" id="UP001163687">
    <property type="component" value="Chromosome"/>
</dbReference>
<dbReference type="GO" id="GO:0004764">
    <property type="term" value="F:shikimate 3-dehydrogenase (NADP+) activity"/>
    <property type="evidence" value="ECO:0007669"/>
    <property type="project" value="UniProtKB-UniRule"/>
</dbReference>
<comment type="catalytic activity">
    <reaction evidence="7 8">
        <text>shikimate + NADP(+) = 3-dehydroshikimate + NADPH + H(+)</text>
        <dbReference type="Rhea" id="RHEA:17737"/>
        <dbReference type="ChEBI" id="CHEBI:15378"/>
        <dbReference type="ChEBI" id="CHEBI:16630"/>
        <dbReference type="ChEBI" id="CHEBI:36208"/>
        <dbReference type="ChEBI" id="CHEBI:57783"/>
        <dbReference type="ChEBI" id="CHEBI:58349"/>
        <dbReference type="EC" id="1.1.1.25"/>
    </reaction>
</comment>
<name>A0AA35G7P1_9FIRM</name>
<feature type="binding site" evidence="8">
    <location>
        <position position="269"/>
    </location>
    <ligand>
        <name>shikimate</name>
        <dbReference type="ChEBI" id="CHEBI:36208"/>
    </ligand>
</feature>
<organism evidence="12 13">
    <name type="scientific">Caldinitratiruptor microaerophilus</name>
    <dbReference type="NCBI Taxonomy" id="671077"/>
    <lineage>
        <taxon>Bacteria</taxon>
        <taxon>Bacillati</taxon>
        <taxon>Bacillota</taxon>
        <taxon>Clostridia</taxon>
        <taxon>Eubacteriales</taxon>
        <taxon>Symbiobacteriaceae</taxon>
        <taxon>Caldinitratiruptor</taxon>
    </lineage>
</organism>
<dbReference type="Pfam" id="PF18317">
    <property type="entry name" value="SDH_C"/>
    <property type="match status" value="1"/>
</dbReference>
<evidence type="ECO:0000256" key="2">
    <source>
        <dbReference type="ARBA" id="ARBA00012962"/>
    </source>
</evidence>
<evidence type="ECO:0000256" key="4">
    <source>
        <dbReference type="ARBA" id="ARBA00022857"/>
    </source>
</evidence>
<dbReference type="InterPro" id="IPR006151">
    <property type="entry name" value="Shikm_DH/Glu-tRNA_Rdtase"/>
</dbReference>
<gene>
    <name evidence="8 12" type="primary">aroE</name>
    <name evidence="12" type="ORF">caldi_13810</name>
</gene>
<dbReference type="Pfam" id="PF08501">
    <property type="entry name" value="Shikimate_dh_N"/>
    <property type="match status" value="1"/>
</dbReference>
<feature type="binding site" evidence="8">
    <location>
        <position position="72"/>
    </location>
    <ligand>
        <name>shikimate</name>
        <dbReference type="ChEBI" id="CHEBI:36208"/>
    </ligand>
</feature>
<dbReference type="NCBIfam" id="TIGR00507">
    <property type="entry name" value="aroE"/>
    <property type="match status" value="1"/>
</dbReference>
<comment type="similarity">
    <text evidence="8">Belongs to the shikimate dehydrogenase family.</text>
</comment>
<feature type="binding site" evidence="8">
    <location>
        <position position="241"/>
    </location>
    <ligand>
        <name>shikimate</name>
        <dbReference type="ChEBI" id="CHEBI:36208"/>
    </ligand>
</feature>
<dbReference type="InterPro" id="IPR041121">
    <property type="entry name" value="SDH_C"/>
</dbReference>
<dbReference type="InterPro" id="IPR046346">
    <property type="entry name" value="Aminoacid_DH-like_N_sf"/>
</dbReference>
<feature type="binding site" evidence="8">
    <location>
        <position position="262"/>
    </location>
    <ligand>
        <name>NADP(+)</name>
        <dbReference type="ChEBI" id="CHEBI:58349"/>
    </ligand>
</feature>
<dbReference type="Gene3D" id="3.40.50.720">
    <property type="entry name" value="NAD(P)-binding Rossmann-like Domain"/>
    <property type="match status" value="1"/>
</dbReference>
<dbReference type="AlphaFoldDB" id="A0AA35G7P1"/>
<dbReference type="GO" id="GO:0019632">
    <property type="term" value="P:shikimate metabolic process"/>
    <property type="evidence" value="ECO:0007669"/>
    <property type="project" value="InterPro"/>
</dbReference>
<dbReference type="Pfam" id="PF01488">
    <property type="entry name" value="Shikimate_DH"/>
    <property type="match status" value="1"/>
</dbReference>
<keyword evidence="4 8" id="KW-0521">NADP</keyword>
<evidence type="ECO:0000256" key="6">
    <source>
        <dbReference type="ARBA" id="ARBA00023141"/>
    </source>
</evidence>
<feature type="domain" description="Shikimate dehydrogenase substrate binding N-terminal" evidence="10">
    <location>
        <begin position="17"/>
        <end position="99"/>
    </location>
</feature>
<feature type="binding site" evidence="8">
    <location>
        <position position="112"/>
    </location>
    <ligand>
        <name>shikimate</name>
        <dbReference type="ChEBI" id="CHEBI:36208"/>
    </ligand>
</feature>
<sequence>MSVPRDVWGRQPRPYALLGWPVGHSLSPAMHNAAFREQGLQAIYVALAVPPEALGEAVRGLASLGFGGANVTIPHKEAVLDYLDEVTPEARLIGAVNTIVCRHGRLVGHNTDGQGFLRHLYAEGIDPAGQNAVILGAGGAARAIAAALAAAGVQTLVVAGRTPERAEAVAGLARRAASAAGTEVEATAVPLPSREAELCLADAHLVVNCTPVGMAPATEESPLPDGLGGLRPGTVVYDTVYRPAETRLLREARARALVTVGGLGMLVHQGALAWELWFGRPGPVQVMWAAAEAALRGED</sequence>
<dbReference type="GO" id="GO:0050661">
    <property type="term" value="F:NADP binding"/>
    <property type="evidence" value="ECO:0007669"/>
    <property type="project" value="InterPro"/>
</dbReference>
<evidence type="ECO:0000256" key="5">
    <source>
        <dbReference type="ARBA" id="ARBA00023002"/>
    </source>
</evidence>
<keyword evidence="6 8" id="KW-0057">Aromatic amino acid biosynthesis</keyword>
<dbReference type="CDD" id="cd01065">
    <property type="entry name" value="NAD_bind_Shikimate_DH"/>
    <property type="match status" value="1"/>
</dbReference>
<dbReference type="InterPro" id="IPR013708">
    <property type="entry name" value="Shikimate_DH-bd_N"/>
</dbReference>
<dbReference type="EC" id="1.1.1.25" evidence="2 8"/>
<dbReference type="Gene3D" id="3.40.50.10860">
    <property type="entry name" value="Leucine Dehydrogenase, chain A, domain 1"/>
    <property type="match status" value="1"/>
</dbReference>
<dbReference type="EMBL" id="AP025628">
    <property type="protein sequence ID" value="BDG60291.1"/>
    <property type="molecule type" value="Genomic_DNA"/>
</dbReference>
<evidence type="ECO:0000313" key="12">
    <source>
        <dbReference type="EMBL" id="BDG60291.1"/>
    </source>
</evidence>
<feature type="active site" description="Proton acceptor" evidence="8">
    <location>
        <position position="76"/>
    </location>
</feature>
<comment type="function">
    <text evidence="8">Involved in the biosynthesis of the chorismate, which leads to the biosynthesis of aromatic amino acids. Catalyzes the reversible NADPH linked reduction of 3-dehydroshikimate (DHSA) to yield shikimate (SA).</text>
</comment>
<comment type="pathway">
    <text evidence="1 8">Metabolic intermediate biosynthesis; chorismate biosynthesis; chorismate from D-erythrose 4-phosphate and phosphoenolpyruvate: step 4/7.</text>
</comment>
<feature type="domain" description="Quinate/shikimate 5-dehydrogenase/glutamyl-tRNA reductase" evidence="9">
    <location>
        <begin position="128"/>
        <end position="173"/>
    </location>
</feature>
<evidence type="ECO:0000256" key="7">
    <source>
        <dbReference type="ARBA" id="ARBA00049442"/>
    </source>
</evidence>
<dbReference type="GO" id="GO:0008652">
    <property type="term" value="P:amino acid biosynthetic process"/>
    <property type="evidence" value="ECO:0007669"/>
    <property type="project" value="UniProtKB-KW"/>
</dbReference>
<keyword evidence="3 8" id="KW-0028">Amino-acid biosynthesis</keyword>
<dbReference type="InterPro" id="IPR011342">
    <property type="entry name" value="Shikimate_DH"/>
</dbReference>
<evidence type="ECO:0000259" key="9">
    <source>
        <dbReference type="Pfam" id="PF01488"/>
    </source>
</evidence>
<evidence type="ECO:0000313" key="13">
    <source>
        <dbReference type="Proteomes" id="UP001163687"/>
    </source>
</evidence>
<dbReference type="PANTHER" id="PTHR21089">
    <property type="entry name" value="SHIKIMATE DEHYDROGENASE"/>
    <property type="match status" value="1"/>
</dbReference>
<evidence type="ECO:0000256" key="1">
    <source>
        <dbReference type="ARBA" id="ARBA00004871"/>
    </source>
</evidence>
<dbReference type="InterPro" id="IPR036291">
    <property type="entry name" value="NAD(P)-bd_dom_sf"/>
</dbReference>
<comment type="subunit">
    <text evidence="8">Homodimer.</text>
</comment>
<feature type="binding site" evidence="8">
    <location>
        <begin position="25"/>
        <end position="27"/>
    </location>
    <ligand>
        <name>shikimate</name>
        <dbReference type="ChEBI" id="CHEBI:36208"/>
    </ligand>
</feature>
<feature type="domain" description="SDH C-terminal" evidence="11">
    <location>
        <begin position="262"/>
        <end position="292"/>
    </location>
</feature>
<dbReference type="HAMAP" id="MF_00222">
    <property type="entry name" value="Shikimate_DH_AroE"/>
    <property type="match status" value="1"/>
</dbReference>
<dbReference type="PANTHER" id="PTHR21089:SF1">
    <property type="entry name" value="BIFUNCTIONAL 3-DEHYDROQUINATE DEHYDRATASE_SHIKIMATE DEHYDROGENASE, CHLOROPLASTIC"/>
    <property type="match status" value="1"/>
</dbReference>
<dbReference type="InterPro" id="IPR022893">
    <property type="entry name" value="Shikimate_DH_fam"/>
</dbReference>
<keyword evidence="13" id="KW-1185">Reference proteome</keyword>
<reference evidence="12" key="1">
    <citation type="submission" date="2022-03" db="EMBL/GenBank/DDBJ databases">
        <title>Complete genome sequence of Caldinitratiruptor microaerophilus.</title>
        <authorList>
            <person name="Mukaiyama R."/>
            <person name="Nishiyama T."/>
            <person name="Ueda K."/>
        </authorList>
    </citation>
    <scope>NUCLEOTIDE SEQUENCE</scope>
    <source>
        <strain evidence="12">JCM 16183</strain>
    </source>
</reference>
<comment type="caution">
    <text evidence="8">Lacks conserved residue(s) required for the propagation of feature annotation.</text>
</comment>